<dbReference type="Gene3D" id="3.40.50.300">
    <property type="entry name" value="P-loop containing nucleotide triphosphate hydrolases"/>
    <property type="match status" value="1"/>
</dbReference>
<accession>A0A7K0K1D1</accession>
<evidence type="ECO:0000313" key="5">
    <source>
        <dbReference type="EMBL" id="MST48850.1"/>
    </source>
</evidence>
<dbReference type="PANTHER" id="PTHR30580">
    <property type="entry name" value="PRIMOSOMAL PROTEIN N"/>
    <property type="match status" value="1"/>
</dbReference>
<evidence type="ECO:0000256" key="1">
    <source>
        <dbReference type="ARBA" id="ARBA00022741"/>
    </source>
</evidence>
<dbReference type="GO" id="GO:0006310">
    <property type="term" value="P:DNA recombination"/>
    <property type="evidence" value="ECO:0007669"/>
    <property type="project" value="TreeGrafter"/>
</dbReference>
<dbReference type="GO" id="GO:0006302">
    <property type="term" value="P:double-strand break repair"/>
    <property type="evidence" value="ECO:0007669"/>
    <property type="project" value="TreeGrafter"/>
</dbReference>
<keyword evidence="1" id="KW-0547">Nucleotide-binding</keyword>
<evidence type="ECO:0000256" key="3">
    <source>
        <dbReference type="ARBA" id="ARBA00023125"/>
    </source>
</evidence>
<dbReference type="AlphaFoldDB" id="A0A7K0K1D1"/>
<organism evidence="5 6">
    <name type="scientific">Mobiluncus porci</name>
    <dbReference type="NCBI Taxonomy" id="2652278"/>
    <lineage>
        <taxon>Bacteria</taxon>
        <taxon>Bacillati</taxon>
        <taxon>Actinomycetota</taxon>
        <taxon>Actinomycetes</taxon>
        <taxon>Actinomycetales</taxon>
        <taxon>Actinomycetaceae</taxon>
        <taxon>Mobiluncus</taxon>
    </lineage>
</organism>
<dbReference type="GO" id="GO:0005524">
    <property type="term" value="F:ATP binding"/>
    <property type="evidence" value="ECO:0007669"/>
    <property type="project" value="UniProtKB-KW"/>
</dbReference>
<keyword evidence="6" id="KW-1185">Reference proteome</keyword>
<protein>
    <submittedName>
        <fullName evidence="5">Primosomal protein DnaI</fullName>
    </submittedName>
</protein>
<gene>
    <name evidence="5" type="ORF">FYJ63_01020</name>
</gene>
<dbReference type="CDD" id="cd00065">
    <property type="entry name" value="FYVE_like_SF"/>
    <property type="match status" value="1"/>
</dbReference>
<dbReference type="EMBL" id="VUMY01000001">
    <property type="protein sequence ID" value="MST48850.1"/>
    <property type="molecule type" value="Genomic_DNA"/>
</dbReference>
<keyword evidence="3" id="KW-0238">DNA-binding</keyword>
<evidence type="ECO:0000313" key="6">
    <source>
        <dbReference type="Proteomes" id="UP000442535"/>
    </source>
</evidence>
<dbReference type="InterPro" id="IPR027417">
    <property type="entry name" value="P-loop_NTPase"/>
</dbReference>
<proteinExistence type="predicted"/>
<evidence type="ECO:0000256" key="2">
    <source>
        <dbReference type="ARBA" id="ARBA00022840"/>
    </source>
</evidence>
<reference evidence="5 6" key="1">
    <citation type="submission" date="2019-08" db="EMBL/GenBank/DDBJ databases">
        <title>In-depth cultivation of the pig gut microbiome towards novel bacterial diversity and tailored functional studies.</title>
        <authorList>
            <person name="Wylensek D."/>
            <person name="Hitch T.C.A."/>
            <person name="Clavel T."/>
        </authorList>
    </citation>
    <scope>NUCLEOTIDE SEQUENCE [LARGE SCALE GENOMIC DNA]</scope>
    <source>
        <strain evidence="5 6">RF-GAM-744-WT-7</strain>
    </source>
</reference>
<name>A0A7K0K1D1_9ACTO</name>
<dbReference type="GO" id="GO:0043138">
    <property type="term" value="F:3'-5' DNA helicase activity"/>
    <property type="evidence" value="ECO:0007669"/>
    <property type="project" value="TreeGrafter"/>
</dbReference>
<dbReference type="Proteomes" id="UP000442535">
    <property type="component" value="Unassembled WGS sequence"/>
</dbReference>
<comment type="caution">
    <text evidence="5">The sequence shown here is derived from an EMBL/GenBank/DDBJ whole genome shotgun (WGS) entry which is preliminary data.</text>
</comment>
<dbReference type="Gene3D" id="3.40.1440.60">
    <property type="entry name" value="PriA, 3(prime) DNA-binding domain"/>
    <property type="match status" value="1"/>
</dbReference>
<dbReference type="Pfam" id="PF17764">
    <property type="entry name" value="PriA_3primeBD"/>
    <property type="match status" value="1"/>
</dbReference>
<dbReference type="RefSeq" id="WP_154542881.1">
    <property type="nucleotide sequence ID" value="NZ_JAQYQY010000018.1"/>
</dbReference>
<feature type="domain" description="Primosomal protein N' 3' DNA-binding" evidence="4">
    <location>
        <begin position="37"/>
        <end position="128"/>
    </location>
</feature>
<evidence type="ECO:0000259" key="4">
    <source>
        <dbReference type="Pfam" id="PF17764"/>
    </source>
</evidence>
<keyword evidence="2" id="KW-0067">ATP-binding</keyword>
<dbReference type="InterPro" id="IPR041222">
    <property type="entry name" value="PriA_3primeBD"/>
</dbReference>
<dbReference type="GO" id="GO:0006270">
    <property type="term" value="P:DNA replication initiation"/>
    <property type="evidence" value="ECO:0007669"/>
    <property type="project" value="TreeGrafter"/>
</dbReference>
<dbReference type="PANTHER" id="PTHR30580:SF0">
    <property type="entry name" value="PRIMOSOMAL PROTEIN N"/>
    <property type="match status" value="1"/>
</dbReference>
<dbReference type="Gene3D" id="2.20.70.10">
    <property type="match status" value="1"/>
</dbReference>
<sequence>MEGLLPLEGFENPGPRKVTVEGVENAVAAVLLNTFAPQLSRALDFVVPAKFDAAAQVGSLVKVKVSGKEYTGVIAARKDSTDWLKPLQEIRRVVSPWPLLDESTLELLETVSLHYGTGPGVLLRYALPVRRAKIEADFETEPLDLTTSAPAVDEDGGTWASYEGGKEFLSELKEGGYPRAVVSALPRVDGTASGELPSTLRKAGLPARFLPLAELVKPVWDRGEQSLLILPTAEEAGEAYLFLRRYFVGREDSIALYTSTMPQTSAYESFLKARFGRAAVIVATRGGVFLPLRFPGLFFCWDDMALSLSSDMFPNFSARQVLLQRATQTGRALVFAHFSVSAGDLQLVQRGFARKLAPTRDTLRAATPRFQFLDFEGQMWEGPTSAMLIPARALKIAREGLRRGPVLVLIPRDSKFSVVSCVNCGTNAICRVCGGPLSFNGSRLECSRCGAIETDFVCHNCGSSKVRGRLLQSRTVIEDIGRMFKDIPVLVSKPGAGFLSQIGDEPRLVIANSGAEPVAAGGYQAALILRAHMLASRTALWTAQEVMRRFLAAAALVAPGRTVFVTEPLGTLWEQSLIRWDPWGAAEVDLRERQVGHFAPAWRTALLQAPKLAGFLEELQLVLPEALVLGPVESSTQPGFEAAFVSVSLKESEALGKVLRSLNFKSGATGNLLVEIDPADPAGQVA</sequence>
<dbReference type="InterPro" id="IPR042115">
    <property type="entry name" value="PriA_3primeBD_sf"/>
</dbReference>
<dbReference type="GO" id="GO:0003677">
    <property type="term" value="F:DNA binding"/>
    <property type="evidence" value="ECO:0007669"/>
    <property type="project" value="UniProtKB-KW"/>
</dbReference>